<evidence type="ECO:0000256" key="2">
    <source>
        <dbReference type="ARBA" id="ARBA00023125"/>
    </source>
</evidence>
<protein>
    <submittedName>
        <fullName evidence="6">TetR family transcriptional regulator</fullName>
    </submittedName>
</protein>
<evidence type="ECO:0000256" key="4">
    <source>
        <dbReference type="PROSITE-ProRule" id="PRU00335"/>
    </source>
</evidence>
<dbReference type="GO" id="GO:0003700">
    <property type="term" value="F:DNA-binding transcription factor activity"/>
    <property type="evidence" value="ECO:0007669"/>
    <property type="project" value="TreeGrafter"/>
</dbReference>
<dbReference type="Gene3D" id="1.10.10.60">
    <property type="entry name" value="Homeodomain-like"/>
    <property type="match status" value="1"/>
</dbReference>
<evidence type="ECO:0000256" key="1">
    <source>
        <dbReference type="ARBA" id="ARBA00023015"/>
    </source>
</evidence>
<reference evidence="7" key="2">
    <citation type="submission" date="2016-02" db="EMBL/GenBank/DDBJ databases">
        <title>Draft genome sequence of five rapidly growing Mycobacterium species.</title>
        <authorList>
            <person name="Katahira K."/>
            <person name="Gotou Y."/>
            <person name="Iida K."/>
            <person name="Ogura Y."/>
            <person name="Hayashi T."/>
        </authorList>
    </citation>
    <scope>NUCLEOTIDE SEQUENCE [LARGE SCALE GENOMIC DNA]</scope>
    <source>
        <strain evidence="7">JCM6368</strain>
    </source>
</reference>
<dbReference type="AlphaFoldDB" id="A0A124E480"/>
<dbReference type="InterPro" id="IPR009057">
    <property type="entry name" value="Homeodomain-like_sf"/>
</dbReference>
<dbReference type="SUPFAM" id="SSF46689">
    <property type="entry name" value="Homeodomain-like"/>
    <property type="match status" value="1"/>
</dbReference>
<organism evidence="6 7">
    <name type="scientific">Mycolicibacterium fortuitum subsp. acetamidolyticum</name>
    <dbReference type="NCBI Taxonomy" id="144550"/>
    <lineage>
        <taxon>Bacteria</taxon>
        <taxon>Bacillati</taxon>
        <taxon>Actinomycetota</taxon>
        <taxon>Actinomycetes</taxon>
        <taxon>Mycobacteriales</taxon>
        <taxon>Mycobacteriaceae</taxon>
        <taxon>Mycolicibacterium</taxon>
    </lineage>
</organism>
<feature type="DNA-binding region" description="H-T-H motif" evidence="4">
    <location>
        <begin position="98"/>
        <end position="117"/>
    </location>
</feature>
<dbReference type="SUPFAM" id="SSF48498">
    <property type="entry name" value="Tetracyclin repressor-like, C-terminal domain"/>
    <property type="match status" value="1"/>
</dbReference>
<name>A0A124E480_MYCFO</name>
<evidence type="ECO:0000259" key="5">
    <source>
        <dbReference type="PROSITE" id="PS50977"/>
    </source>
</evidence>
<dbReference type="GO" id="GO:0045892">
    <property type="term" value="P:negative regulation of DNA-templated transcription"/>
    <property type="evidence" value="ECO:0007669"/>
    <property type="project" value="InterPro"/>
</dbReference>
<keyword evidence="1" id="KW-0805">Transcription regulation</keyword>
<dbReference type="Gene3D" id="1.10.357.10">
    <property type="entry name" value="Tetracycline Repressor, domain 2"/>
    <property type="match status" value="1"/>
</dbReference>
<dbReference type="RefSeq" id="WP_061263460.1">
    <property type="nucleotide sequence ID" value="NZ_BCSZ01000021.1"/>
</dbReference>
<dbReference type="Proteomes" id="UP000069705">
    <property type="component" value="Unassembled WGS sequence"/>
</dbReference>
<gene>
    <name evidence="6" type="ORF">RMCFA_2386</name>
</gene>
<dbReference type="InterPro" id="IPR001647">
    <property type="entry name" value="HTH_TetR"/>
</dbReference>
<proteinExistence type="predicted"/>
<comment type="caution">
    <text evidence="6">The sequence shown here is derived from an EMBL/GenBank/DDBJ whole genome shotgun (WGS) entry which is preliminary data.</text>
</comment>
<dbReference type="EMBL" id="BCSZ01000021">
    <property type="protein sequence ID" value="GAT02274.1"/>
    <property type="molecule type" value="Genomic_DNA"/>
</dbReference>
<dbReference type="InterPro" id="IPR036271">
    <property type="entry name" value="Tet_transcr_reg_TetR-rel_C_sf"/>
</dbReference>
<sequence length="287" mass="32233">MDTWVGLADGCGGPANDPDGVILAILSSRVNSDDNNVVPRVDIGCADPWAERAMLWTVDRSRRAQGSPTRSGAVRLDRGVILRAAQEICDRDGLSALTLRRLGNELGVDATAMYRHFRDKAELISALIDDLFRLEVDEPDPQGHWRDNLRKLMIQWWQIYRRHEGLAAAMAGQPDDEPQLFHLTEWTVRELIRAGVGESELGLYHQTIYNHTVGNGLVAALSPWLTDVELRDEQRRHYAALDPRRFPSSASVAPTIYPDTAEVFEFSVEVLLDAIEKRGQIATRQRD</sequence>
<reference evidence="6 7" key="1">
    <citation type="journal article" date="2016" name="Genome Announc.">
        <title>Draft Genome Sequences of Five Rapidly Growing Mycobacterium Species, M. thermoresistibile, M. fortuitum subsp. acetamidolyticum, M. canariasense, M. brisbanense, and M. novocastrense.</title>
        <authorList>
            <person name="Katahira K."/>
            <person name="Ogura Y."/>
            <person name="Gotoh Y."/>
            <person name="Hayashi T."/>
        </authorList>
    </citation>
    <scope>NUCLEOTIDE SEQUENCE [LARGE SCALE GENOMIC DNA]</scope>
    <source>
        <strain evidence="6 7">JCM6368</strain>
    </source>
</reference>
<feature type="domain" description="HTH tetR-type" evidence="5">
    <location>
        <begin position="75"/>
        <end position="135"/>
    </location>
</feature>
<dbReference type="GO" id="GO:0000976">
    <property type="term" value="F:transcription cis-regulatory region binding"/>
    <property type="evidence" value="ECO:0007669"/>
    <property type="project" value="TreeGrafter"/>
</dbReference>
<dbReference type="InterPro" id="IPR050109">
    <property type="entry name" value="HTH-type_TetR-like_transc_reg"/>
</dbReference>
<dbReference type="PANTHER" id="PTHR30055">
    <property type="entry name" value="HTH-TYPE TRANSCRIPTIONAL REGULATOR RUTR"/>
    <property type="match status" value="1"/>
</dbReference>
<evidence type="ECO:0000313" key="6">
    <source>
        <dbReference type="EMBL" id="GAT02274.1"/>
    </source>
</evidence>
<keyword evidence="3" id="KW-0804">Transcription</keyword>
<dbReference type="PRINTS" id="PR00455">
    <property type="entry name" value="HTHTETR"/>
</dbReference>
<dbReference type="PANTHER" id="PTHR30055:SF151">
    <property type="entry name" value="TRANSCRIPTIONAL REGULATORY PROTEIN"/>
    <property type="match status" value="1"/>
</dbReference>
<dbReference type="Pfam" id="PF02909">
    <property type="entry name" value="TetR_C_1"/>
    <property type="match status" value="1"/>
</dbReference>
<accession>A0A124E480</accession>
<keyword evidence="2 4" id="KW-0238">DNA-binding</keyword>
<dbReference type="InterPro" id="IPR004111">
    <property type="entry name" value="Repressor_TetR_C"/>
</dbReference>
<evidence type="ECO:0000313" key="7">
    <source>
        <dbReference type="Proteomes" id="UP000069705"/>
    </source>
</evidence>
<dbReference type="Pfam" id="PF00440">
    <property type="entry name" value="TetR_N"/>
    <property type="match status" value="1"/>
</dbReference>
<dbReference type="PROSITE" id="PS50977">
    <property type="entry name" value="HTH_TETR_2"/>
    <property type="match status" value="1"/>
</dbReference>
<evidence type="ECO:0000256" key="3">
    <source>
        <dbReference type="ARBA" id="ARBA00023163"/>
    </source>
</evidence>